<feature type="chain" id="PRO_5046794212" evidence="1">
    <location>
        <begin position="20"/>
        <end position="358"/>
    </location>
</feature>
<proteinExistence type="predicted"/>
<name>A0ABW5J3Y0_9BACT</name>
<evidence type="ECO:0000256" key="1">
    <source>
        <dbReference type="SAM" id="SignalP"/>
    </source>
</evidence>
<dbReference type="RefSeq" id="WP_340237930.1">
    <property type="nucleotide sequence ID" value="NZ_JBBEWC010000009.1"/>
</dbReference>
<gene>
    <name evidence="2" type="ORF">ACFSR2_00010</name>
</gene>
<protein>
    <submittedName>
        <fullName evidence="2">Uncharacterized protein</fullName>
    </submittedName>
</protein>
<sequence length="358" mass="38398">MKKIFTLLGILALLGAAQAQQSITIDPSALNEFTIKAAGIGLDVINGSSRVGTAIIGGKAIFQAHTDEPLAFRTNNNPNNSFVIYNSKVSLGPPVFSPEMLNISQGRLKFTGNKDNINASGTEFTNTTGTALRGFVGMADDGGHLGFWGYGNNKYNVRLGANNGFMGIGAINPATRLHVNGSMKIIELGSPLTEYLVSASQYGILQNRTKDEIYTISASDFVHRTGSTSLPVDTPYGLFYSSNSSGTPVFMAPFNLPNGVTLSRIKIGFIDNSSSVNLETCLVRVDIGTTNQTDVQCIITSGSSPTAAETTAFLASPATIDTNIYQYFFRLRVLNGSTLVAWPGNVIKFNRANFYYSY</sequence>
<dbReference type="EMBL" id="JBHULC010000001">
    <property type="protein sequence ID" value="MFD2519245.1"/>
    <property type="molecule type" value="Genomic_DNA"/>
</dbReference>
<evidence type="ECO:0000313" key="3">
    <source>
        <dbReference type="Proteomes" id="UP001597510"/>
    </source>
</evidence>
<evidence type="ECO:0000313" key="2">
    <source>
        <dbReference type="EMBL" id="MFD2519245.1"/>
    </source>
</evidence>
<comment type="caution">
    <text evidence="2">The sequence shown here is derived from an EMBL/GenBank/DDBJ whole genome shotgun (WGS) entry which is preliminary data.</text>
</comment>
<keyword evidence="1" id="KW-0732">Signal</keyword>
<reference evidence="3" key="1">
    <citation type="journal article" date="2019" name="Int. J. Syst. Evol. Microbiol.">
        <title>The Global Catalogue of Microorganisms (GCM) 10K type strain sequencing project: providing services to taxonomists for standard genome sequencing and annotation.</title>
        <authorList>
            <consortium name="The Broad Institute Genomics Platform"/>
            <consortium name="The Broad Institute Genome Sequencing Center for Infectious Disease"/>
            <person name="Wu L."/>
            <person name="Ma J."/>
        </authorList>
    </citation>
    <scope>NUCLEOTIDE SEQUENCE [LARGE SCALE GENOMIC DNA]</scope>
    <source>
        <strain evidence="3">KCTC 52344</strain>
    </source>
</reference>
<keyword evidence="3" id="KW-1185">Reference proteome</keyword>
<organism evidence="2 3">
    <name type="scientific">Emticicia soli</name>
    <dbReference type="NCBI Taxonomy" id="2027878"/>
    <lineage>
        <taxon>Bacteria</taxon>
        <taxon>Pseudomonadati</taxon>
        <taxon>Bacteroidota</taxon>
        <taxon>Cytophagia</taxon>
        <taxon>Cytophagales</taxon>
        <taxon>Leadbetterellaceae</taxon>
        <taxon>Emticicia</taxon>
    </lineage>
</organism>
<dbReference type="Proteomes" id="UP001597510">
    <property type="component" value="Unassembled WGS sequence"/>
</dbReference>
<feature type="signal peptide" evidence="1">
    <location>
        <begin position="1"/>
        <end position="19"/>
    </location>
</feature>
<accession>A0ABW5J3Y0</accession>